<dbReference type="InterPro" id="IPR054613">
    <property type="entry name" value="Peptidase_S78_dom"/>
</dbReference>
<gene>
    <name evidence="5" type="ORF">ACFSX4_02035</name>
</gene>
<protein>
    <submittedName>
        <fullName evidence="5">HK97 family phage prohead protease</fullName>
    </submittedName>
</protein>
<dbReference type="RefSeq" id="WP_377771044.1">
    <property type="nucleotide sequence ID" value="NZ_JBHUOQ010000001.1"/>
</dbReference>
<dbReference type="Pfam" id="PF04586">
    <property type="entry name" value="Peptidase_S78"/>
    <property type="match status" value="1"/>
</dbReference>
<dbReference type="NCBIfam" id="TIGR01543">
    <property type="entry name" value="proheadase_HK97"/>
    <property type="match status" value="1"/>
</dbReference>
<keyword evidence="2 5" id="KW-0645">Protease</keyword>
<dbReference type="GO" id="GO:0006508">
    <property type="term" value="P:proteolysis"/>
    <property type="evidence" value="ECO:0007669"/>
    <property type="project" value="UniProtKB-KW"/>
</dbReference>
<evidence type="ECO:0000313" key="5">
    <source>
        <dbReference type="EMBL" id="MFD2829228.1"/>
    </source>
</evidence>
<accession>A0ABW5WVG7</accession>
<dbReference type="InterPro" id="IPR006433">
    <property type="entry name" value="Prohead_protease"/>
</dbReference>
<keyword evidence="1" id="KW-1188">Viral release from host cell</keyword>
<organism evidence="5 6">
    <name type="scientific">Corticicoccus populi</name>
    <dbReference type="NCBI Taxonomy" id="1812821"/>
    <lineage>
        <taxon>Bacteria</taxon>
        <taxon>Bacillati</taxon>
        <taxon>Bacillota</taxon>
        <taxon>Bacilli</taxon>
        <taxon>Bacillales</taxon>
        <taxon>Staphylococcaceae</taxon>
        <taxon>Corticicoccus</taxon>
    </lineage>
</organism>
<comment type="caution">
    <text evidence="5">The sequence shown here is derived from an EMBL/GenBank/DDBJ whole genome shotgun (WGS) entry which is preliminary data.</text>
</comment>
<name>A0ABW5WVG7_9STAP</name>
<evidence type="ECO:0000256" key="3">
    <source>
        <dbReference type="ARBA" id="ARBA00022801"/>
    </source>
</evidence>
<evidence type="ECO:0000259" key="4">
    <source>
        <dbReference type="Pfam" id="PF04586"/>
    </source>
</evidence>
<proteinExistence type="predicted"/>
<evidence type="ECO:0000313" key="6">
    <source>
        <dbReference type="Proteomes" id="UP001597519"/>
    </source>
</evidence>
<sequence length="207" mass="23716">MTVEQRTVKTELRTIQNESEKKILEGYGLKFNSKSEPLSSNGVRFVETISPEAVKDINFEDDIRFLIDHDSQKIIARTVADTLKIEVDEIGVKFRAELNNTTYARDLYENIKSGLINQCSFSFELPETGGDSVRYNKDEGIYERTIKRFKKIGEISAVTFPAYSDTSVSVRSIEQAEKEAQELKDKQKRKLQLELDLLKFEEGDTNT</sequence>
<dbReference type="GO" id="GO:0008233">
    <property type="term" value="F:peptidase activity"/>
    <property type="evidence" value="ECO:0007669"/>
    <property type="project" value="UniProtKB-KW"/>
</dbReference>
<evidence type="ECO:0000256" key="2">
    <source>
        <dbReference type="ARBA" id="ARBA00022670"/>
    </source>
</evidence>
<dbReference type="EMBL" id="JBHUOQ010000001">
    <property type="protein sequence ID" value="MFD2829228.1"/>
    <property type="molecule type" value="Genomic_DNA"/>
</dbReference>
<evidence type="ECO:0000256" key="1">
    <source>
        <dbReference type="ARBA" id="ARBA00022612"/>
    </source>
</evidence>
<feature type="domain" description="Prohead serine protease" evidence="4">
    <location>
        <begin position="12"/>
        <end position="177"/>
    </location>
</feature>
<reference evidence="6" key="1">
    <citation type="journal article" date="2019" name="Int. J. Syst. Evol. Microbiol.">
        <title>The Global Catalogue of Microorganisms (GCM) 10K type strain sequencing project: providing services to taxonomists for standard genome sequencing and annotation.</title>
        <authorList>
            <consortium name="The Broad Institute Genomics Platform"/>
            <consortium name="The Broad Institute Genome Sequencing Center for Infectious Disease"/>
            <person name="Wu L."/>
            <person name="Ma J."/>
        </authorList>
    </citation>
    <scope>NUCLEOTIDE SEQUENCE [LARGE SCALE GENOMIC DNA]</scope>
    <source>
        <strain evidence="6">KCTC 33575</strain>
    </source>
</reference>
<keyword evidence="3" id="KW-0378">Hydrolase</keyword>
<dbReference type="Proteomes" id="UP001597519">
    <property type="component" value="Unassembled WGS sequence"/>
</dbReference>
<keyword evidence="6" id="KW-1185">Reference proteome</keyword>